<feature type="transmembrane region" description="Helical" evidence="1">
    <location>
        <begin position="132"/>
        <end position="153"/>
    </location>
</feature>
<dbReference type="Pfam" id="PF01569">
    <property type="entry name" value="PAP2"/>
    <property type="match status" value="1"/>
</dbReference>
<keyword evidence="1" id="KW-0812">Transmembrane</keyword>
<evidence type="ECO:0000256" key="1">
    <source>
        <dbReference type="SAM" id="Phobius"/>
    </source>
</evidence>
<keyword evidence="1" id="KW-1133">Transmembrane helix</keyword>
<name>A0A7C9MPH7_9LACO</name>
<dbReference type="PANTHER" id="PTHR14969">
    <property type="entry name" value="SPHINGOSINE-1-PHOSPHATE PHOSPHOHYDROLASE"/>
    <property type="match status" value="1"/>
</dbReference>
<feature type="transmembrane region" description="Helical" evidence="1">
    <location>
        <begin position="188"/>
        <end position="206"/>
    </location>
</feature>
<reference evidence="3 4" key="1">
    <citation type="journal article" date="2019" name="Appl. Environ. Microbiol.">
        <title>Genetic determinants of hydroxycinnamic acid metabolism in heterofermentative lactobacilli.</title>
        <authorList>
            <person name="Gaur G."/>
            <person name="Oh J.H."/>
            <person name="Filannino P."/>
            <person name="Gobbetti M."/>
            <person name="van Pijkeren J.P."/>
            <person name="Ganzle M.G."/>
        </authorList>
    </citation>
    <scope>NUCLEOTIDE SEQUENCE [LARGE SCALE GENOMIC DNA]</scope>
    <source>
        <strain evidence="3 4">FUA3583</strain>
    </source>
</reference>
<dbReference type="Proteomes" id="UP000480570">
    <property type="component" value="Unassembled WGS sequence"/>
</dbReference>
<keyword evidence="1" id="KW-0472">Membrane</keyword>
<sequence length="216" mass="24684">MSQTHWQRVRNLVAIICFIIFLILLAGVVTDASWLHQLDQFGTHIVRHPVTEERTWFFRNITRLGNVKFTMIVMVIFSLGLWWRKKYQGAVFFFVNVGVFALAVNTILKSLVERPRPIITHLVAAGGFSFPSGHSMNVTLMYGSLIILCNLYVDRLHLRAAFNTLLTLLIITICLSRVYLGVHFPSDVLAGSALAWSELLMSRYLFFKTTSIHAKR</sequence>
<dbReference type="EMBL" id="WEZT01000005">
    <property type="protein sequence ID" value="MYV05284.1"/>
    <property type="molecule type" value="Genomic_DNA"/>
</dbReference>
<dbReference type="AlphaFoldDB" id="A0A7C9MPH7"/>
<comment type="caution">
    <text evidence="3">The sequence shown here is derived from an EMBL/GenBank/DDBJ whole genome shotgun (WGS) entry which is preliminary data.</text>
</comment>
<evidence type="ECO:0000313" key="4">
    <source>
        <dbReference type="Proteomes" id="UP000480570"/>
    </source>
</evidence>
<dbReference type="SUPFAM" id="SSF48317">
    <property type="entry name" value="Acid phosphatase/Vanadium-dependent haloperoxidase"/>
    <property type="match status" value="1"/>
</dbReference>
<feature type="transmembrane region" description="Helical" evidence="1">
    <location>
        <begin position="12"/>
        <end position="30"/>
    </location>
</feature>
<dbReference type="CDD" id="cd03392">
    <property type="entry name" value="PAP2_like_2"/>
    <property type="match status" value="1"/>
</dbReference>
<dbReference type="Gene3D" id="1.20.144.10">
    <property type="entry name" value="Phosphatidic acid phosphatase type 2/haloperoxidase"/>
    <property type="match status" value="2"/>
</dbReference>
<evidence type="ECO:0000259" key="2">
    <source>
        <dbReference type="SMART" id="SM00014"/>
    </source>
</evidence>
<dbReference type="InterPro" id="IPR036938">
    <property type="entry name" value="PAP2/HPO_sf"/>
</dbReference>
<dbReference type="InterPro" id="IPR000326">
    <property type="entry name" value="PAP2/HPO"/>
</dbReference>
<protein>
    <submittedName>
        <fullName evidence="3">Phosphatase PAP2 family protein</fullName>
    </submittedName>
</protein>
<feature type="transmembrane region" description="Helical" evidence="1">
    <location>
        <begin position="64"/>
        <end position="83"/>
    </location>
</feature>
<proteinExistence type="predicted"/>
<evidence type="ECO:0000313" key="3">
    <source>
        <dbReference type="EMBL" id="MYV05284.1"/>
    </source>
</evidence>
<accession>A0A7C9MPH7</accession>
<dbReference type="SMART" id="SM00014">
    <property type="entry name" value="acidPPc"/>
    <property type="match status" value="1"/>
</dbReference>
<gene>
    <name evidence="3" type="ORF">GB992_05245</name>
</gene>
<organism evidence="3 4">
    <name type="scientific">Furfurilactobacillus rossiae</name>
    <dbReference type="NCBI Taxonomy" id="231049"/>
    <lineage>
        <taxon>Bacteria</taxon>
        <taxon>Bacillati</taxon>
        <taxon>Bacillota</taxon>
        <taxon>Bacilli</taxon>
        <taxon>Lactobacillales</taxon>
        <taxon>Lactobacillaceae</taxon>
        <taxon>Furfurilactobacillus</taxon>
    </lineage>
</organism>
<feature type="transmembrane region" description="Helical" evidence="1">
    <location>
        <begin position="160"/>
        <end position="182"/>
    </location>
</feature>
<feature type="domain" description="Phosphatidic acid phosphatase type 2/haloperoxidase" evidence="2">
    <location>
        <begin position="92"/>
        <end position="203"/>
    </location>
</feature>
<feature type="transmembrane region" description="Helical" evidence="1">
    <location>
        <begin position="90"/>
        <end position="112"/>
    </location>
</feature>
<dbReference type="PANTHER" id="PTHR14969:SF13">
    <property type="entry name" value="AT30094P"/>
    <property type="match status" value="1"/>
</dbReference>